<proteinExistence type="predicted"/>
<dbReference type="OrthoDB" id="4300163at2759"/>
<organism evidence="1 2">
    <name type="scientific">Penicillium vulpinum</name>
    <dbReference type="NCBI Taxonomy" id="29845"/>
    <lineage>
        <taxon>Eukaryota</taxon>
        <taxon>Fungi</taxon>
        <taxon>Dikarya</taxon>
        <taxon>Ascomycota</taxon>
        <taxon>Pezizomycotina</taxon>
        <taxon>Eurotiomycetes</taxon>
        <taxon>Eurotiomycetidae</taxon>
        <taxon>Eurotiales</taxon>
        <taxon>Aspergillaceae</taxon>
        <taxon>Penicillium</taxon>
    </lineage>
</organism>
<protein>
    <submittedName>
        <fullName evidence="1">Uncharacterized protein</fullName>
    </submittedName>
</protein>
<sequence>MSLNVSTRLPLIGVLDLIPKLELKGGFLEWSRCLKQALDTQDTNYWSILIDGPIICPTDKEAASHSILLDLLTIIRPRIDLKLHSLLASVDTPRIAFKILKDYFTDTELHRDHPRYIQWIDCVYTPPMHPLYLIIDWYFVLKQLVELPGIAPFSFNIELHQFFVAVSASGSPAVEWTKSFEIDPTWPGNEMLKKVLLDFLRLEMRRLHTAV</sequence>
<evidence type="ECO:0000313" key="2">
    <source>
        <dbReference type="Proteomes" id="UP000191518"/>
    </source>
</evidence>
<dbReference type="AlphaFoldDB" id="A0A1V6SF04"/>
<accession>A0A1V6SF04</accession>
<comment type="caution">
    <text evidence="1">The sequence shown here is derived from an EMBL/GenBank/DDBJ whole genome shotgun (WGS) entry which is preliminary data.</text>
</comment>
<gene>
    <name evidence="1" type="ORF">PENVUL_c001G04477</name>
</gene>
<dbReference type="EMBL" id="MDYP01000001">
    <property type="protein sequence ID" value="OQE12360.1"/>
    <property type="molecule type" value="Genomic_DNA"/>
</dbReference>
<evidence type="ECO:0000313" key="1">
    <source>
        <dbReference type="EMBL" id="OQE12360.1"/>
    </source>
</evidence>
<name>A0A1V6SF04_9EURO</name>
<keyword evidence="2" id="KW-1185">Reference proteome</keyword>
<dbReference type="Proteomes" id="UP000191518">
    <property type="component" value="Unassembled WGS sequence"/>
</dbReference>
<reference evidence="2" key="1">
    <citation type="journal article" date="2017" name="Nat. Microbiol.">
        <title>Global analysis of biosynthetic gene clusters reveals vast potential of secondary metabolite production in Penicillium species.</title>
        <authorList>
            <person name="Nielsen J.C."/>
            <person name="Grijseels S."/>
            <person name="Prigent S."/>
            <person name="Ji B."/>
            <person name="Dainat J."/>
            <person name="Nielsen K.F."/>
            <person name="Frisvad J.C."/>
            <person name="Workman M."/>
            <person name="Nielsen J."/>
        </authorList>
    </citation>
    <scope>NUCLEOTIDE SEQUENCE [LARGE SCALE GENOMIC DNA]</scope>
    <source>
        <strain evidence="2">IBT 29486</strain>
    </source>
</reference>